<dbReference type="Proteomes" id="UP000001745">
    <property type="component" value="Unassembled WGS sequence"/>
</dbReference>
<protein>
    <recommendedName>
        <fullName evidence="6">RING-type domain-containing protein</fullName>
    </recommendedName>
</protein>
<dbReference type="SUPFAM" id="SSF57850">
    <property type="entry name" value="RING/U-box"/>
    <property type="match status" value="1"/>
</dbReference>
<dbReference type="OrthoDB" id="10254945at2759"/>
<dbReference type="EMBL" id="EQ962661">
    <property type="protein sequence ID" value="EED11906.1"/>
    <property type="molecule type" value="Genomic_DNA"/>
</dbReference>
<evidence type="ECO:0000313" key="5">
    <source>
        <dbReference type="Proteomes" id="UP000001745"/>
    </source>
</evidence>
<proteinExistence type="predicted"/>
<keyword evidence="1" id="KW-0479">Metal-binding</keyword>
<dbReference type="GeneID" id="8101457"/>
<dbReference type="PROSITE" id="PS00518">
    <property type="entry name" value="ZF_RING_1"/>
    <property type="match status" value="1"/>
</dbReference>
<keyword evidence="3" id="KW-0862">Zinc</keyword>
<dbReference type="VEuPathDB" id="FungiDB:TSTA_110850"/>
<reference evidence="5" key="1">
    <citation type="journal article" date="2015" name="Genome Announc.">
        <title>Genome sequence of the AIDS-associated pathogen Penicillium marneffei (ATCC18224) and its near taxonomic relative Talaromyces stipitatus (ATCC10500).</title>
        <authorList>
            <person name="Nierman W.C."/>
            <person name="Fedorova-Abrams N.D."/>
            <person name="Andrianopoulos A."/>
        </authorList>
    </citation>
    <scope>NUCLEOTIDE SEQUENCE [LARGE SCALE GENOMIC DNA]</scope>
    <source>
        <strain evidence="5">ATCC 10500 / CBS 375.48 / QM 6759 / NRRL 1006</strain>
    </source>
</reference>
<dbReference type="eggNOG" id="KOG1812">
    <property type="taxonomic scope" value="Eukaryota"/>
</dbReference>
<name>B8MV16_TALSN</name>
<dbReference type="InParanoid" id="B8MV16"/>
<dbReference type="OMA" id="ATHNEAH"/>
<dbReference type="RefSeq" id="XP_002488662.1">
    <property type="nucleotide sequence ID" value="XM_002488617.1"/>
</dbReference>
<dbReference type="AlphaFoldDB" id="B8MV16"/>
<dbReference type="InterPro" id="IPR017907">
    <property type="entry name" value="Znf_RING_CS"/>
</dbReference>
<evidence type="ECO:0000256" key="2">
    <source>
        <dbReference type="ARBA" id="ARBA00022771"/>
    </source>
</evidence>
<organism evidence="4 5">
    <name type="scientific">Talaromyces stipitatus (strain ATCC 10500 / CBS 375.48 / QM 6759 / NRRL 1006)</name>
    <name type="common">Penicillium stipitatum</name>
    <dbReference type="NCBI Taxonomy" id="441959"/>
    <lineage>
        <taxon>Eukaryota</taxon>
        <taxon>Fungi</taxon>
        <taxon>Dikarya</taxon>
        <taxon>Ascomycota</taxon>
        <taxon>Pezizomycotina</taxon>
        <taxon>Eurotiomycetes</taxon>
        <taxon>Eurotiomycetidae</taxon>
        <taxon>Eurotiales</taxon>
        <taxon>Trichocomaceae</taxon>
        <taxon>Talaromyces</taxon>
        <taxon>Talaromyces sect. Talaromyces</taxon>
    </lineage>
</organism>
<keyword evidence="5" id="KW-1185">Reference proteome</keyword>
<dbReference type="Gene3D" id="3.30.40.10">
    <property type="entry name" value="Zinc/RING finger domain, C3HC4 (zinc finger)"/>
    <property type="match status" value="1"/>
</dbReference>
<dbReference type="STRING" id="441959.B8MV16"/>
<evidence type="ECO:0008006" key="6">
    <source>
        <dbReference type="Google" id="ProtNLM"/>
    </source>
</evidence>
<sequence>MAQDPSHNLALQLCLEDLNELGHRQKGKQTAGKPTDLELAIASMRDDLLATQKILMSIMYDESVARHDHQLARGIDGEEHEVLDTVGEGNSRQEFDDSDAISTVIGDLMERMHLNSKAVERGTPVRLTPTHRTTKQCGSCLDDTDIFFESACGHGFCRDCIRQLFLGAIKDEELYPPRCCGQIIPPGITLRILTYHELQDFGERAIDILQKIEFTVQSSHVRNSSHLPQFAATMNVLALADTENWMRCLTAERWSSFNTVVTISLAAAVMNFATSAGRCGRIVIVPCGMRTD</sequence>
<dbReference type="PhylomeDB" id="B8MV16"/>
<keyword evidence="2" id="KW-0863">Zinc-finger</keyword>
<accession>B8MV16</accession>
<dbReference type="InterPro" id="IPR013083">
    <property type="entry name" value="Znf_RING/FYVE/PHD"/>
</dbReference>
<gene>
    <name evidence="4" type="ORF">TSTA_110850</name>
</gene>
<evidence type="ECO:0000256" key="3">
    <source>
        <dbReference type="ARBA" id="ARBA00022833"/>
    </source>
</evidence>
<dbReference type="GO" id="GO:0008270">
    <property type="term" value="F:zinc ion binding"/>
    <property type="evidence" value="ECO:0007669"/>
    <property type="project" value="UniProtKB-KW"/>
</dbReference>
<evidence type="ECO:0000256" key="1">
    <source>
        <dbReference type="ARBA" id="ARBA00022723"/>
    </source>
</evidence>
<dbReference type="HOGENOM" id="CLU_022048_7_0_1"/>
<evidence type="ECO:0000313" key="4">
    <source>
        <dbReference type="EMBL" id="EED11906.1"/>
    </source>
</evidence>